<dbReference type="PANTHER" id="PTHR43649">
    <property type="entry name" value="ARABINOSE-BINDING PROTEIN-RELATED"/>
    <property type="match status" value="1"/>
</dbReference>
<comment type="caution">
    <text evidence="4">The sequence shown here is derived from an EMBL/GenBank/DDBJ whole genome shotgun (WGS) entry which is preliminary data.</text>
</comment>
<dbReference type="SUPFAM" id="SSF53850">
    <property type="entry name" value="Periplasmic binding protein-like II"/>
    <property type="match status" value="1"/>
</dbReference>
<dbReference type="Proteomes" id="UP000474757">
    <property type="component" value="Unassembled WGS sequence"/>
</dbReference>
<name>A0A6B2JTN4_9RHOB</name>
<evidence type="ECO:0000256" key="2">
    <source>
        <dbReference type="ARBA" id="ARBA00008520"/>
    </source>
</evidence>
<evidence type="ECO:0000256" key="3">
    <source>
        <dbReference type="SAM" id="SignalP"/>
    </source>
</evidence>
<dbReference type="InterPro" id="IPR006059">
    <property type="entry name" value="SBP"/>
</dbReference>
<comment type="subcellular location">
    <subcellularLocation>
        <location evidence="1">Periplasm</location>
    </subcellularLocation>
</comment>
<dbReference type="RefSeq" id="WP_163892992.1">
    <property type="nucleotide sequence ID" value="NZ_JAAFYS010000002.1"/>
</dbReference>
<sequence>MNKLYTASAAALIAGAAPALAQDEPTIDVIHWLTAGAESAAVQILSDEVEARGGTWVDSAAPGGGADASAMLLTRIGGGDPPGASFLALGPDAQELGSQGALRDVREVAEANGLDQMAQVMVDISTAPGGELYALPIGLETQNLMYYNPTVFEEAGVEVPETWDAFLEAAPAIEEAGFIPIAVGAEGWQLGILLSSVIVGTGGADLYRSVIMDHDAEAAGGEGMVEAFTVMRALADASDPGSANRAWNDTLNLVAEGRAAMQVMGSWAGAELENMGLEYGTEWDCSLTPGSEAVVVEGAGFMFPLVDDPDAIAGQDLFIEVMMDPQVQADFAAVKGAVPPSGAADVSELSTCTQLAAEVLTEEGGGGLATISASNSSDAWGQMQDMLASFWSDPSMTPEAAAEQFASIIASQG</sequence>
<feature type="chain" id="PRO_5025645266" evidence="3">
    <location>
        <begin position="22"/>
        <end position="413"/>
    </location>
</feature>
<keyword evidence="5" id="KW-1185">Reference proteome</keyword>
<evidence type="ECO:0000313" key="5">
    <source>
        <dbReference type="Proteomes" id="UP000474757"/>
    </source>
</evidence>
<organism evidence="4 5">
    <name type="scientific">Pseudoroseicyclus tamaricis</name>
    <dbReference type="NCBI Taxonomy" id="2705421"/>
    <lineage>
        <taxon>Bacteria</taxon>
        <taxon>Pseudomonadati</taxon>
        <taxon>Pseudomonadota</taxon>
        <taxon>Alphaproteobacteria</taxon>
        <taxon>Rhodobacterales</taxon>
        <taxon>Paracoccaceae</taxon>
        <taxon>Pseudoroseicyclus</taxon>
    </lineage>
</organism>
<gene>
    <name evidence="4" type="ORF">GZA08_10150</name>
</gene>
<dbReference type="EMBL" id="JAAGAB010000002">
    <property type="protein sequence ID" value="NDV01325.1"/>
    <property type="molecule type" value="Genomic_DNA"/>
</dbReference>
<feature type="signal peptide" evidence="3">
    <location>
        <begin position="1"/>
        <end position="21"/>
    </location>
</feature>
<evidence type="ECO:0000313" key="4">
    <source>
        <dbReference type="EMBL" id="NDV01325.1"/>
    </source>
</evidence>
<protein>
    <submittedName>
        <fullName evidence="4">Carbohydrate ABC transporter substrate-binding protein</fullName>
    </submittedName>
</protein>
<dbReference type="AlphaFoldDB" id="A0A6B2JTN4"/>
<dbReference type="InterPro" id="IPR050490">
    <property type="entry name" value="Bact_solute-bd_prot1"/>
</dbReference>
<dbReference type="Gene3D" id="3.40.190.10">
    <property type="entry name" value="Periplasmic binding protein-like II"/>
    <property type="match status" value="2"/>
</dbReference>
<dbReference type="GO" id="GO:0042597">
    <property type="term" value="C:periplasmic space"/>
    <property type="evidence" value="ECO:0007669"/>
    <property type="project" value="UniProtKB-SubCell"/>
</dbReference>
<accession>A0A6B2JTN4</accession>
<evidence type="ECO:0000256" key="1">
    <source>
        <dbReference type="ARBA" id="ARBA00004418"/>
    </source>
</evidence>
<reference evidence="4 5" key="1">
    <citation type="submission" date="2020-02" db="EMBL/GenBank/DDBJ databases">
        <title>Pseudoroseicyclus tamarix, sp. nov., isolated from offshore sediment of a Tamarix chinensis forest.</title>
        <authorList>
            <person name="Gai Y."/>
        </authorList>
    </citation>
    <scope>NUCLEOTIDE SEQUENCE [LARGE SCALE GENOMIC DNA]</scope>
    <source>
        <strain evidence="4 5">CLL3-39</strain>
    </source>
</reference>
<comment type="similarity">
    <text evidence="2">Belongs to the bacterial solute-binding protein 1 family.</text>
</comment>
<proteinExistence type="inferred from homology"/>
<keyword evidence="3" id="KW-0732">Signal</keyword>
<dbReference type="Pfam" id="PF01547">
    <property type="entry name" value="SBP_bac_1"/>
    <property type="match status" value="1"/>
</dbReference>